<feature type="compositionally biased region" description="Low complexity" evidence="1">
    <location>
        <begin position="86"/>
        <end position="96"/>
    </location>
</feature>
<feature type="region of interest" description="Disordered" evidence="1">
    <location>
        <begin position="21"/>
        <end position="55"/>
    </location>
</feature>
<dbReference type="AlphaFoldDB" id="A0A6J8DEX1"/>
<evidence type="ECO:0000313" key="2">
    <source>
        <dbReference type="EMBL" id="CAC5406596.1"/>
    </source>
</evidence>
<feature type="compositionally biased region" description="Low complexity" evidence="1">
    <location>
        <begin position="116"/>
        <end position="125"/>
    </location>
</feature>
<accession>A0A6J8DEX1</accession>
<gene>
    <name evidence="2" type="ORF">MCOR_40159</name>
</gene>
<proteinExistence type="predicted"/>
<evidence type="ECO:0000313" key="3">
    <source>
        <dbReference type="Proteomes" id="UP000507470"/>
    </source>
</evidence>
<organism evidence="2 3">
    <name type="scientific">Mytilus coruscus</name>
    <name type="common">Sea mussel</name>
    <dbReference type="NCBI Taxonomy" id="42192"/>
    <lineage>
        <taxon>Eukaryota</taxon>
        <taxon>Metazoa</taxon>
        <taxon>Spiralia</taxon>
        <taxon>Lophotrochozoa</taxon>
        <taxon>Mollusca</taxon>
        <taxon>Bivalvia</taxon>
        <taxon>Autobranchia</taxon>
        <taxon>Pteriomorphia</taxon>
        <taxon>Mytilida</taxon>
        <taxon>Mytiloidea</taxon>
        <taxon>Mytilidae</taxon>
        <taxon>Mytilinae</taxon>
        <taxon>Mytilus</taxon>
    </lineage>
</organism>
<dbReference type="EMBL" id="CACVKT020007264">
    <property type="protein sequence ID" value="CAC5406596.1"/>
    <property type="molecule type" value="Genomic_DNA"/>
</dbReference>
<evidence type="ECO:0000256" key="1">
    <source>
        <dbReference type="SAM" id="MobiDB-lite"/>
    </source>
</evidence>
<dbReference type="Proteomes" id="UP000507470">
    <property type="component" value="Unassembled WGS sequence"/>
</dbReference>
<feature type="region of interest" description="Disordered" evidence="1">
    <location>
        <begin position="83"/>
        <end position="153"/>
    </location>
</feature>
<keyword evidence="3" id="KW-1185">Reference proteome</keyword>
<reference evidence="2 3" key="1">
    <citation type="submission" date="2020-06" db="EMBL/GenBank/DDBJ databases">
        <authorList>
            <person name="Li R."/>
            <person name="Bekaert M."/>
        </authorList>
    </citation>
    <scope>NUCLEOTIDE SEQUENCE [LARGE SCALE GENOMIC DNA]</scope>
    <source>
        <strain evidence="3">wild</strain>
    </source>
</reference>
<protein>
    <submittedName>
        <fullName evidence="2">Uncharacterized protein</fullName>
    </submittedName>
</protein>
<sequence length="153" mass="17448">MRSKKLKEQLEREKEELEELKKHDVAVGGMVEGKKGDKKEKKMRSQKKKDSGKSLIKKNFDIDDLRSNKKLLKAVHDQLKGYQLISDSSQTSSFSSEESDSEKRKTRSKNTKLKSSDTISESSLSDSKDSSSESDSLTRSIKRSTERTRESQD</sequence>
<feature type="compositionally biased region" description="Basic and acidic residues" evidence="1">
    <location>
        <begin position="143"/>
        <end position="153"/>
    </location>
</feature>
<name>A0A6J8DEX1_MYTCO</name>